<organism evidence="4 5">
    <name type="scientific">Neolamprologus brichardi</name>
    <name type="common">Fairy cichlid</name>
    <name type="synonym">Lamprologus brichardi</name>
    <dbReference type="NCBI Taxonomy" id="32507"/>
    <lineage>
        <taxon>Eukaryota</taxon>
        <taxon>Metazoa</taxon>
        <taxon>Chordata</taxon>
        <taxon>Craniata</taxon>
        <taxon>Vertebrata</taxon>
        <taxon>Euteleostomi</taxon>
        <taxon>Actinopterygii</taxon>
        <taxon>Neopterygii</taxon>
        <taxon>Teleostei</taxon>
        <taxon>Neoteleostei</taxon>
        <taxon>Acanthomorphata</taxon>
        <taxon>Ovalentaria</taxon>
        <taxon>Cichlomorphae</taxon>
        <taxon>Cichliformes</taxon>
        <taxon>Cichlidae</taxon>
        <taxon>African cichlids</taxon>
        <taxon>Pseudocrenilabrinae</taxon>
        <taxon>Lamprologini</taxon>
        <taxon>Neolamprologus</taxon>
    </lineage>
</organism>
<dbReference type="SUPFAM" id="SSF48034">
    <property type="entry name" value="Guanido kinase N-terminal domain"/>
    <property type="match status" value="1"/>
</dbReference>
<keyword evidence="5" id="KW-1185">Reference proteome</keyword>
<reference evidence="4" key="1">
    <citation type="submission" date="2025-08" db="UniProtKB">
        <authorList>
            <consortium name="Ensembl"/>
        </authorList>
    </citation>
    <scope>IDENTIFICATION</scope>
</reference>
<dbReference type="GeneTree" id="ENSGT00940000181183"/>
<dbReference type="GO" id="GO:0004111">
    <property type="term" value="F:creatine kinase activity"/>
    <property type="evidence" value="ECO:0007669"/>
    <property type="project" value="InterPro"/>
</dbReference>
<dbReference type="InterPro" id="IPR036802">
    <property type="entry name" value="ATP-guanido_PTrfase_N_sf"/>
</dbReference>
<dbReference type="PANTHER" id="PTHR11547">
    <property type="entry name" value="ARGININE OR CREATINE KINASE"/>
    <property type="match status" value="1"/>
</dbReference>
<dbReference type="STRING" id="32507.ENSNBRP00000009874"/>
<dbReference type="PANTHER" id="PTHR11547:SF52">
    <property type="entry name" value="CREATINE KINASE"/>
    <property type="match status" value="1"/>
</dbReference>
<name>A0A3Q4MGV4_NEOBR</name>
<keyword evidence="2" id="KW-0812">Transmembrane</keyword>
<protein>
    <recommendedName>
        <fullName evidence="3">Phosphagen kinase N-terminal domain-containing protein</fullName>
    </recommendedName>
</protein>
<sequence length="151" mass="17195">MHCSVISSDLWVINIIVGHFTLSSVFVLSLKNLIPPDPMARFHLKRGFPQEEFPDLCRNFTWMGRILTLDLYRRQFNRCTQSGVIFDDVTRPGDYLGPVAVGCVAGDAESYILFCDFFDRVIEAYHEQKITSRTPESCVPYNQLISVRVGG</sequence>
<evidence type="ECO:0000313" key="4">
    <source>
        <dbReference type="Ensembl" id="ENSNBRP00000009874.1"/>
    </source>
</evidence>
<dbReference type="Ensembl" id="ENSNBRT00000010143.1">
    <property type="protein sequence ID" value="ENSNBRP00000009874.1"/>
    <property type="gene ID" value="ENSNBRG00000007695.1"/>
</dbReference>
<accession>A0A3Q4MGV4</accession>
<evidence type="ECO:0000256" key="1">
    <source>
        <dbReference type="PROSITE-ProRule" id="PRU00842"/>
    </source>
</evidence>
<comment type="similarity">
    <text evidence="1">Belongs to the ATP:guanido phosphotransferase family.</text>
</comment>
<dbReference type="Gene3D" id="1.10.135.10">
    <property type="entry name" value="ATP:guanido phosphotransferase, N-terminal domain"/>
    <property type="match status" value="1"/>
</dbReference>
<dbReference type="GO" id="GO:0046314">
    <property type="term" value="P:phosphocreatine biosynthetic process"/>
    <property type="evidence" value="ECO:0007669"/>
    <property type="project" value="InterPro"/>
</dbReference>
<keyword evidence="2" id="KW-0472">Membrane</keyword>
<evidence type="ECO:0000313" key="5">
    <source>
        <dbReference type="Proteomes" id="UP000261580"/>
    </source>
</evidence>
<feature type="transmembrane region" description="Helical" evidence="2">
    <location>
        <begin position="12"/>
        <end position="34"/>
    </location>
</feature>
<dbReference type="PROSITE" id="PS51509">
    <property type="entry name" value="PHOSPHAGEN_KINASE_N"/>
    <property type="match status" value="1"/>
</dbReference>
<reference evidence="4" key="2">
    <citation type="submission" date="2025-09" db="UniProtKB">
        <authorList>
            <consortium name="Ensembl"/>
        </authorList>
    </citation>
    <scope>IDENTIFICATION</scope>
</reference>
<proteinExistence type="inferred from homology"/>
<evidence type="ECO:0000256" key="2">
    <source>
        <dbReference type="SAM" id="Phobius"/>
    </source>
</evidence>
<evidence type="ECO:0000259" key="3">
    <source>
        <dbReference type="PROSITE" id="PS51509"/>
    </source>
</evidence>
<dbReference type="Proteomes" id="UP000261580">
    <property type="component" value="Unassembled WGS sequence"/>
</dbReference>
<dbReference type="Bgee" id="ENSNBRG00000007695">
    <property type="expression patterns" value="Expressed in muscle tissue"/>
</dbReference>
<dbReference type="Pfam" id="PF02807">
    <property type="entry name" value="ATP-gua_PtransN"/>
    <property type="match status" value="1"/>
</dbReference>
<dbReference type="AlphaFoldDB" id="A0A3Q4MGV4"/>
<dbReference type="GO" id="GO:0005615">
    <property type="term" value="C:extracellular space"/>
    <property type="evidence" value="ECO:0007669"/>
    <property type="project" value="TreeGrafter"/>
</dbReference>
<dbReference type="InterPro" id="IPR022413">
    <property type="entry name" value="ATP-guanido_PTrfase_N"/>
</dbReference>
<keyword evidence="2" id="KW-1133">Transmembrane helix</keyword>
<feature type="domain" description="Phosphagen kinase N-terminal" evidence="3">
    <location>
        <begin position="45"/>
        <end position="127"/>
    </location>
</feature>
<dbReference type="InterPro" id="IPR000749">
    <property type="entry name" value="ATP-guanido_PTrfase"/>
</dbReference>